<feature type="domain" description="PDZ" evidence="2">
    <location>
        <begin position="914"/>
        <end position="999"/>
    </location>
</feature>
<dbReference type="Proteomes" id="UP000285301">
    <property type="component" value="Unassembled WGS sequence"/>
</dbReference>
<feature type="region of interest" description="Disordered" evidence="1">
    <location>
        <begin position="367"/>
        <end position="408"/>
    </location>
</feature>
<dbReference type="EMBL" id="NCKU01004374">
    <property type="protein sequence ID" value="RWS06039.1"/>
    <property type="molecule type" value="Genomic_DNA"/>
</dbReference>
<feature type="region of interest" description="Disordered" evidence="1">
    <location>
        <begin position="184"/>
        <end position="208"/>
    </location>
</feature>
<dbReference type="InterPro" id="IPR036034">
    <property type="entry name" value="PDZ_sf"/>
</dbReference>
<dbReference type="AlphaFoldDB" id="A0A443QSN8"/>
<keyword evidence="4" id="KW-1185">Reference proteome</keyword>
<evidence type="ECO:0000313" key="4">
    <source>
        <dbReference type="Proteomes" id="UP000285301"/>
    </source>
</evidence>
<dbReference type="PANTHER" id="PTHR11324:SF16">
    <property type="entry name" value="PDZ DOMAIN-CONTAINING PROTEIN 2"/>
    <property type="match status" value="1"/>
</dbReference>
<reference evidence="3 4" key="1">
    <citation type="journal article" date="2018" name="Gigascience">
        <title>Genomes of trombidid mites reveal novel predicted allergens and laterally-transferred genes associated with secondary metabolism.</title>
        <authorList>
            <person name="Dong X."/>
            <person name="Chaisiri K."/>
            <person name="Xia D."/>
            <person name="Armstrong S.D."/>
            <person name="Fang Y."/>
            <person name="Donnelly M.J."/>
            <person name="Kadowaki T."/>
            <person name="McGarry J.W."/>
            <person name="Darby A.C."/>
            <person name="Makepeace B.L."/>
        </authorList>
    </citation>
    <scope>NUCLEOTIDE SEQUENCE [LARGE SCALE GENOMIC DNA]</scope>
    <source>
        <strain evidence="3">UoL-WK</strain>
    </source>
</reference>
<dbReference type="Gene3D" id="2.30.42.10">
    <property type="match status" value="2"/>
</dbReference>
<name>A0A443QSN8_9ACAR</name>
<gene>
    <name evidence="3" type="ORF">B4U79_01647</name>
</gene>
<comment type="caution">
    <text evidence="3">The sequence shown here is derived from an EMBL/GenBank/DDBJ whole genome shotgun (WGS) entry which is preliminary data.</text>
</comment>
<feature type="domain" description="PDZ" evidence="2">
    <location>
        <begin position="767"/>
        <end position="853"/>
    </location>
</feature>
<feature type="region of interest" description="Disordered" evidence="1">
    <location>
        <begin position="116"/>
        <end position="143"/>
    </location>
</feature>
<feature type="region of interest" description="Disordered" evidence="1">
    <location>
        <begin position="642"/>
        <end position="705"/>
    </location>
</feature>
<organism evidence="3 4">
    <name type="scientific">Dinothrombium tinctorium</name>
    <dbReference type="NCBI Taxonomy" id="1965070"/>
    <lineage>
        <taxon>Eukaryota</taxon>
        <taxon>Metazoa</taxon>
        <taxon>Ecdysozoa</taxon>
        <taxon>Arthropoda</taxon>
        <taxon>Chelicerata</taxon>
        <taxon>Arachnida</taxon>
        <taxon>Acari</taxon>
        <taxon>Acariformes</taxon>
        <taxon>Trombidiformes</taxon>
        <taxon>Prostigmata</taxon>
        <taxon>Anystina</taxon>
        <taxon>Parasitengona</taxon>
        <taxon>Trombidioidea</taxon>
        <taxon>Trombidiidae</taxon>
        <taxon>Dinothrombium</taxon>
    </lineage>
</organism>
<feature type="region of interest" description="Disordered" evidence="1">
    <location>
        <begin position="463"/>
        <end position="501"/>
    </location>
</feature>
<dbReference type="SUPFAM" id="SSF50156">
    <property type="entry name" value="PDZ domain-like"/>
    <property type="match status" value="2"/>
</dbReference>
<evidence type="ECO:0000259" key="2">
    <source>
        <dbReference type="PROSITE" id="PS50106"/>
    </source>
</evidence>
<dbReference type="STRING" id="1965070.A0A443QSN8"/>
<feature type="compositionally biased region" description="Basic and acidic residues" evidence="1">
    <location>
        <begin position="658"/>
        <end position="683"/>
    </location>
</feature>
<dbReference type="PROSITE" id="PS50106">
    <property type="entry name" value="PDZ"/>
    <property type="match status" value="2"/>
</dbReference>
<feature type="compositionally biased region" description="Basic and acidic residues" evidence="1">
    <location>
        <begin position="116"/>
        <end position="128"/>
    </location>
</feature>
<sequence>MSVTSSYTESTSSSSLSQYPRNANILSSYYSGHLQPSYRRYTSYDPLITANAGSLVINPQNALPPSSLELRKQNASKLKGLVIPEQPVTLPQPAVSKTLPTIISSTSSSTDLFLSKPEEATKLTRKDSGSSGTNGLTSSAKNWSCPPLETSTVLSEPPWMSARSTVPKYSPAFKRRALELPRSLSSHSSSGSSASSTSAVASPTTPLSPTSFVTTTSYSANKLEGLFQFSLSHSKPIVPLLPETASSRPTQPRVEAISSTKFISNSLFDLRPKQEAFDSTLLSTKNGKNNSSFCLNEERKEEQKLVQNSNLFTNESKTDGSSSSSEIALNVCVNFDEASSKKTSDSGSLSTETVNCSNTCECDGDQEEYKSSMLSPDNSDDESSLLSHKTSDASSNKADDSAYETLSDSFERTLSPEIRRPKELSLQRTVLKNSSAVEASNESKNMDSVKNFRALAEKWEQRVCNSEQSRETNQRKSTAAPPLPPKPKDFNRIPPSLQPRNNKIVNETQQESFAIKKIDKEEKEQHLASSSSAKPVAEPKKKIDTSLWESSGKKEKVASSNVNNTAEQIVPTTKNKIIDNQSSVPSKTSAILGAKPSRSMSVSDICKVFEVLSTLQSTSSTNLNQTVVTQKQQQIEENVCEGGAASVESPTIDDKEEEQTNKDETLSDNSDKQTQEESLEKQHLRMSSLDSTASDSGTQSGPFDSYSAIGSRASSVSNLRDSQYGSITSLASTTSLISPQELQHLIEEANQSLEGEISGHNAHNIQVVVLHREYLTSGSIGITLAGGVDYETKEITVHKVISGSIADRDGRIKKGDRILSINGKILKGLTHREALNILKSPRPEVVLVLSRPNGNSLDSINGYHSRCHSVDFSEEARIDFRTSRSKSEDILNTSSLLDSTLDLNSNGDGYKVYKAVLVKDGAGLGFILEGGKDSPLGDKPLALKRVFKGGPADKEGTLMAGDEIVSVNDYPVHNMTRTEAWNFLKKLGDGEVTVIVRRKVYSSFA</sequence>
<evidence type="ECO:0000256" key="1">
    <source>
        <dbReference type="SAM" id="MobiDB-lite"/>
    </source>
</evidence>
<accession>A0A443QSN8</accession>
<dbReference type="PANTHER" id="PTHR11324">
    <property type="entry name" value="IL16-RELATED"/>
    <property type="match status" value="1"/>
</dbReference>
<protein>
    <recommendedName>
        <fullName evidence="2">PDZ domain-containing protein</fullName>
    </recommendedName>
</protein>
<dbReference type="OrthoDB" id="42382at2759"/>
<dbReference type="Pfam" id="PF00595">
    <property type="entry name" value="PDZ"/>
    <property type="match status" value="2"/>
</dbReference>
<dbReference type="SMART" id="SM00228">
    <property type="entry name" value="PDZ"/>
    <property type="match status" value="2"/>
</dbReference>
<evidence type="ECO:0000313" key="3">
    <source>
        <dbReference type="EMBL" id="RWS06039.1"/>
    </source>
</evidence>
<feature type="region of interest" description="Disordered" evidence="1">
    <location>
        <begin position="521"/>
        <end position="563"/>
    </location>
</feature>
<dbReference type="InterPro" id="IPR001478">
    <property type="entry name" value="PDZ"/>
</dbReference>
<dbReference type="CDD" id="cd06762">
    <property type="entry name" value="PDZ6_PDZD2-PDZ3_hPro-IL-16-like"/>
    <property type="match status" value="1"/>
</dbReference>
<feature type="compositionally biased region" description="Polar residues" evidence="1">
    <location>
        <begin position="688"/>
        <end position="702"/>
    </location>
</feature>
<proteinExistence type="predicted"/>
<feature type="compositionally biased region" description="Low complexity" evidence="1">
    <location>
        <begin position="129"/>
        <end position="139"/>
    </location>
</feature>